<sequence>MDEHKKDIAKGLDSWGQSGEKCSVCTCGEGSCSKEKAAPKIDYYDDEELDRFASRSHGDYTPEEVEEFRSVLVTLLPEDVAGWMQSLSRRSIALPQSLLGEAEERLRAASEKMEATSQPPIR</sequence>
<reference evidence="1 2" key="1">
    <citation type="submission" date="2009-04" db="EMBL/GenBank/DDBJ databases">
        <authorList>
            <person name="Sebastian Y."/>
            <person name="Madupu R."/>
            <person name="Durkin A.S."/>
            <person name="Torralba M."/>
            <person name="Methe B."/>
            <person name="Sutton G.G."/>
            <person name="Strausberg R.L."/>
            <person name="Nelson K.E."/>
        </authorList>
    </citation>
    <scope>NUCLEOTIDE SEQUENCE [LARGE SCALE GENOMIC DNA]</scope>
    <source>
        <strain evidence="2">ATCC 35406 / DSM 24491 / JCM 8526 / CCUG 16442 / BCRC 14492 / NCTC 13058 / HG 370</strain>
    </source>
</reference>
<dbReference type="EMBL" id="ACNN01000016">
    <property type="protein sequence ID" value="EEN82995.1"/>
    <property type="molecule type" value="Genomic_DNA"/>
</dbReference>
<organism evidence="1 2">
    <name type="scientific">Porphyromonas endodontalis (strain ATCC 35406 / DSM 24491 / JCM 8526 / CCUG 16442 / BCRC 14492 / NCTC 13058 / HG 370)</name>
    <name type="common">Bacteroides endodontalis</name>
    <dbReference type="NCBI Taxonomy" id="553175"/>
    <lineage>
        <taxon>Bacteria</taxon>
        <taxon>Pseudomonadati</taxon>
        <taxon>Bacteroidota</taxon>
        <taxon>Bacteroidia</taxon>
        <taxon>Bacteroidales</taxon>
        <taxon>Porphyromonadaceae</taxon>
        <taxon>Porphyromonas</taxon>
    </lineage>
</organism>
<dbReference type="STRING" id="553175.POREN0001_0956"/>
<evidence type="ECO:0000313" key="1">
    <source>
        <dbReference type="EMBL" id="EEN82995.1"/>
    </source>
</evidence>
<evidence type="ECO:0000313" key="2">
    <source>
        <dbReference type="Proteomes" id="UP000004295"/>
    </source>
</evidence>
<accession>C3JA33</accession>
<protein>
    <submittedName>
        <fullName evidence="1">Uncharacterized protein</fullName>
    </submittedName>
</protein>
<name>C3JA33_POREA</name>
<gene>
    <name evidence="1" type="ORF">POREN0001_0956</name>
</gene>
<dbReference type="AlphaFoldDB" id="C3JA33"/>
<comment type="caution">
    <text evidence="1">The sequence shown here is derived from an EMBL/GenBank/DDBJ whole genome shotgun (WGS) entry which is preliminary data.</text>
</comment>
<keyword evidence="2" id="KW-1185">Reference proteome</keyword>
<proteinExistence type="predicted"/>
<dbReference type="Proteomes" id="UP000004295">
    <property type="component" value="Unassembled WGS sequence"/>
</dbReference>